<evidence type="ECO:0000256" key="3">
    <source>
        <dbReference type="ARBA" id="ARBA00023163"/>
    </source>
</evidence>
<dbReference type="Pfam" id="PF12833">
    <property type="entry name" value="HTH_18"/>
    <property type="match status" value="1"/>
</dbReference>
<reference evidence="5 7" key="1">
    <citation type="submission" date="2020-05" db="EMBL/GenBank/DDBJ databases">
        <title>Characterization of novel class B3 metallo-beta-lactamase from novel Pseudomonas species.</title>
        <authorList>
            <person name="Yamada K."/>
            <person name="Aoki K."/>
            <person name="Ishii Y."/>
        </authorList>
    </citation>
    <scope>NUCLEOTIDE SEQUENCE [LARGE SCALE GENOMIC DNA]</scope>
    <source>
        <strain evidence="5 7">TUM18999</strain>
        <strain evidence="6 8">TUM20286</strain>
    </source>
</reference>
<name>A0A6J4E463_9PSED</name>
<feature type="domain" description="HTH araC/xylS-type" evidence="4">
    <location>
        <begin position="237"/>
        <end position="338"/>
    </location>
</feature>
<dbReference type="Proteomes" id="UP001054892">
    <property type="component" value="Unassembled WGS sequence"/>
</dbReference>
<dbReference type="GO" id="GO:0005829">
    <property type="term" value="C:cytosol"/>
    <property type="evidence" value="ECO:0007669"/>
    <property type="project" value="TreeGrafter"/>
</dbReference>
<dbReference type="InterPro" id="IPR032687">
    <property type="entry name" value="AraC-type_N"/>
</dbReference>
<evidence type="ECO:0000259" key="4">
    <source>
        <dbReference type="PROSITE" id="PS01124"/>
    </source>
</evidence>
<gene>
    <name evidence="5" type="ORF">TUM18999_23400</name>
    <name evidence="6" type="ORF">TUM20286_54360</name>
</gene>
<dbReference type="InterPro" id="IPR018060">
    <property type="entry name" value="HTH_AraC"/>
</dbReference>
<dbReference type="SMART" id="SM00342">
    <property type="entry name" value="HTH_ARAC"/>
    <property type="match status" value="1"/>
</dbReference>
<evidence type="ECO:0000313" key="6">
    <source>
        <dbReference type="EMBL" id="GJN55684.1"/>
    </source>
</evidence>
<sequence>MQDISHWPPRRSAISVQLLTQFGLDHGLSVERCLAGTGLDWNALADPGAEVNATQELALVRNIVQALGHLPGIGLKAGRRYHLSTYGIWGFALLSSPTYRSAAELGLRYLDLTYAFHTMRLEEHDDEAHLVLEGRGLPEDLRGFLLERDIAGALSVQRDLNNADLPLQRVSLALPAPADATPYRELLGVMPGFDARENRIVFARALLDLPLPGANPQVAQQCEAQCKALLARRRVRAGLAGRIRDRLLSQPGLLPDMERIATELHMTSRTLRRRLDAEGTSFRQLQEEVRNALAEELLATDGIRLEEIAERLGYGELSNFIHAFKRWKGITPGQYRSQLQTRNALS</sequence>
<accession>A0A6J4E463</accession>
<dbReference type="InterPro" id="IPR020449">
    <property type="entry name" value="Tscrpt_reg_AraC-type_HTH"/>
</dbReference>
<keyword evidence="1" id="KW-0805">Transcription regulation</keyword>
<dbReference type="Proteomes" id="UP000509383">
    <property type="component" value="Chromosome"/>
</dbReference>
<dbReference type="PRINTS" id="PR00032">
    <property type="entry name" value="HTHARAC"/>
</dbReference>
<keyword evidence="3" id="KW-0804">Transcription</keyword>
<protein>
    <submittedName>
        <fullName evidence="5">Transcriptional regulator</fullName>
    </submittedName>
</protein>
<dbReference type="Gene3D" id="1.10.10.60">
    <property type="entry name" value="Homeodomain-like"/>
    <property type="match status" value="1"/>
</dbReference>
<dbReference type="GO" id="GO:0003700">
    <property type="term" value="F:DNA-binding transcription factor activity"/>
    <property type="evidence" value="ECO:0007669"/>
    <property type="project" value="InterPro"/>
</dbReference>
<dbReference type="EMBL" id="AP023189">
    <property type="protein sequence ID" value="BCG24149.1"/>
    <property type="molecule type" value="Genomic_DNA"/>
</dbReference>
<dbReference type="SUPFAM" id="SSF46689">
    <property type="entry name" value="Homeodomain-like"/>
    <property type="match status" value="1"/>
</dbReference>
<organism evidence="5 7">
    <name type="scientific">Pseudomonas tohonis</name>
    <dbReference type="NCBI Taxonomy" id="2725477"/>
    <lineage>
        <taxon>Bacteria</taxon>
        <taxon>Pseudomonadati</taxon>
        <taxon>Pseudomonadota</taxon>
        <taxon>Gammaproteobacteria</taxon>
        <taxon>Pseudomonadales</taxon>
        <taxon>Pseudomonadaceae</taxon>
        <taxon>Pseudomonas</taxon>
    </lineage>
</organism>
<keyword evidence="8" id="KW-1185">Reference proteome</keyword>
<evidence type="ECO:0000313" key="5">
    <source>
        <dbReference type="EMBL" id="BCG24149.1"/>
    </source>
</evidence>
<evidence type="ECO:0000256" key="2">
    <source>
        <dbReference type="ARBA" id="ARBA00023125"/>
    </source>
</evidence>
<dbReference type="AlphaFoldDB" id="A0A6J4E463"/>
<dbReference type="RefSeq" id="WP_173178370.1">
    <property type="nucleotide sequence ID" value="NZ_AP023189.1"/>
</dbReference>
<dbReference type="PANTHER" id="PTHR47894:SF1">
    <property type="entry name" value="HTH-TYPE TRANSCRIPTIONAL REGULATOR VQSM"/>
    <property type="match status" value="1"/>
</dbReference>
<keyword evidence="2" id="KW-0238">DNA-binding</keyword>
<dbReference type="Pfam" id="PF12625">
    <property type="entry name" value="Arabinose_bd"/>
    <property type="match status" value="1"/>
</dbReference>
<evidence type="ECO:0000256" key="1">
    <source>
        <dbReference type="ARBA" id="ARBA00023015"/>
    </source>
</evidence>
<dbReference type="KEGG" id="ptw:TUM18999_23400"/>
<dbReference type="InterPro" id="IPR009057">
    <property type="entry name" value="Homeodomain-like_sf"/>
</dbReference>
<dbReference type="PANTHER" id="PTHR47894">
    <property type="entry name" value="HTH-TYPE TRANSCRIPTIONAL REGULATOR GADX"/>
    <property type="match status" value="1"/>
</dbReference>
<dbReference type="PROSITE" id="PS01124">
    <property type="entry name" value="HTH_ARAC_FAMILY_2"/>
    <property type="match status" value="1"/>
</dbReference>
<dbReference type="EMBL" id="BQKM01000020">
    <property type="protein sequence ID" value="GJN55684.1"/>
    <property type="molecule type" value="Genomic_DNA"/>
</dbReference>
<evidence type="ECO:0000313" key="8">
    <source>
        <dbReference type="Proteomes" id="UP001054892"/>
    </source>
</evidence>
<proteinExistence type="predicted"/>
<evidence type="ECO:0000313" key="7">
    <source>
        <dbReference type="Proteomes" id="UP000509383"/>
    </source>
</evidence>
<dbReference type="GO" id="GO:0000976">
    <property type="term" value="F:transcription cis-regulatory region binding"/>
    <property type="evidence" value="ECO:0007669"/>
    <property type="project" value="TreeGrafter"/>
</dbReference>